<reference evidence="3 4" key="1">
    <citation type="submission" date="2014-06" db="EMBL/GenBank/DDBJ databases">
        <title>Evolutionary Origins and Diversification of the Mycorrhizal Mutualists.</title>
        <authorList>
            <consortium name="DOE Joint Genome Institute"/>
            <consortium name="Mycorrhizal Genomics Consortium"/>
            <person name="Kohler A."/>
            <person name="Kuo A."/>
            <person name="Nagy L.G."/>
            <person name="Floudas D."/>
            <person name="Copeland A."/>
            <person name="Barry K.W."/>
            <person name="Cichocki N."/>
            <person name="Veneault-Fourrey C."/>
            <person name="LaButti K."/>
            <person name="Lindquist E.A."/>
            <person name="Lipzen A."/>
            <person name="Lundell T."/>
            <person name="Morin E."/>
            <person name="Murat C."/>
            <person name="Riley R."/>
            <person name="Ohm R."/>
            <person name="Sun H."/>
            <person name="Tunlid A."/>
            <person name="Henrissat B."/>
            <person name="Grigoriev I.V."/>
            <person name="Hibbett D.S."/>
            <person name="Martin F."/>
        </authorList>
    </citation>
    <scope>NUCLEOTIDE SEQUENCE [LARGE SCALE GENOMIC DNA]</scope>
    <source>
        <strain evidence="3 4">SS14</strain>
    </source>
</reference>
<dbReference type="Gene3D" id="6.10.110.10">
    <property type="match status" value="1"/>
</dbReference>
<feature type="transmembrane region" description="Helical" evidence="1">
    <location>
        <begin position="325"/>
        <end position="347"/>
    </location>
</feature>
<feature type="signal peptide" evidence="2">
    <location>
        <begin position="1"/>
        <end position="25"/>
    </location>
</feature>
<keyword evidence="2" id="KW-0732">Signal</keyword>
<proteinExistence type="predicted"/>
<protein>
    <submittedName>
        <fullName evidence="3">Uncharacterized protein</fullName>
    </submittedName>
</protein>
<dbReference type="HOGENOM" id="CLU_797329_0_0_1"/>
<sequence>MRPKTATIPFVVTLAFLLSGKSGIASVVPTTSIQAQELLQYSNATYNNGNFLREGSEGVLLNPLDESLRIQSPLDDVKKCGQTADHKIQDFWYYAMQFQEKALAYSEKILHDAATKVVPAAAEKIREFFEKMKQLVQDCSAFRDEFSNNKLGIRSTLSLKEISAKLSTELNVVLEELQAEFGKEDTVDDDKRKKEREIMIGRALEKIGVALVKVAKSVKANEEAVKTGYEKIVPQLKSILMVLGNLVDEHPVLAETLIFSIVMLLIPEAWLLRPFLSVFGFGPYGPVKGSAAAWAQRRFWGAAIKRGSWFAHLQRAGMTIPVNRLFQALVATGAALGLGSALCSCLVN</sequence>
<organism evidence="3 4">
    <name type="scientific">Sphaerobolus stellatus (strain SS14)</name>
    <dbReference type="NCBI Taxonomy" id="990650"/>
    <lineage>
        <taxon>Eukaryota</taxon>
        <taxon>Fungi</taxon>
        <taxon>Dikarya</taxon>
        <taxon>Basidiomycota</taxon>
        <taxon>Agaricomycotina</taxon>
        <taxon>Agaricomycetes</taxon>
        <taxon>Phallomycetidae</taxon>
        <taxon>Geastrales</taxon>
        <taxon>Sphaerobolaceae</taxon>
        <taxon>Sphaerobolus</taxon>
    </lineage>
</organism>
<dbReference type="AlphaFoldDB" id="A0A0C9UH17"/>
<evidence type="ECO:0000256" key="1">
    <source>
        <dbReference type="SAM" id="Phobius"/>
    </source>
</evidence>
<keyword evidence="1" id="KW-0812">Transmembrane</keyword>
<keyword evidence="4" id="KW-1185">Reference proteome</keyword>
<keyword evidence="1" id="KW-0472">Membrane</keyword>
<name>A0A0C9UH17_SPHS4</name>
<dbReference type="OrthoDB" id="440424at2759"/>
<dbReference type="Proteomes" id="UP000054279">
    <property type="component" value="Unassembled WGS sequence"/>
</dbReference>
<accession>A0A0C9UH17</accession>
<feature type="chain" id="PRO_5002204200" evidence="2">
    <location>
        <begin position="26"/>
        <end position="348"/>
    </location>
</feature>
<evidence type="ECO:0000313" key="3">
    <source>
        <dbReference type="EMBL" id="KIJ42338.1"/>
    </source>
</evidence>
<evidence type="ECO:0000313" key="4">
    <source>
        <dbReference type="Proteomes" id="UP000054279"/>
    </source>
</evidence>
<dbReference type="InterPro" id="IPR038213">
    <property type="entry name" value="IFI6/IFI27-like_sf"/>
</dbReference>
<dbReference type="EMBL" id="KN837130">
    <property type="protein sequence ID" value="KIJ42338.1"/>
    <property type="molecule type" value="Genomic_DNA"/>
</dbReference>
<evidence type="ECO:0000256" key="2">
    <source>
        <dbReference type="SAM" id="SignalP"/>
    </source>
</evidence>
<keyword evidence="1" id="KW-1133">Transmembrane helix</keyword>
<gene>
    <name evidence="3" type="ORF">M422DRAFT_254408</name>
</gene>